<dbReference type="InterPro" id="IPR001853">
    <property type="entry name" value="DSBA-like_thioredoxin_dom"/>
</dbReference>
<dbReference type="PANTHER" id="PTHR13887">
    <property type="entry name" value="GLUTATHIONE S-TRANSFERASE KAPPA"/>
    <property type="match status" value="1"/>
</dbReference>
<evidence type="ECO:0000313" key="7">
    <source>
        <dbReference type="EMBL" id="GJD47580.1"/>
    </source>
</evidence>
<evidence type="ECO:0000259" key="6">
    <source>
        <dbReference type="PROSITE" id="PS51352"/>
    </source>
</evidence>
<keyword evidence="1 5" id="KW-0732">Signal</keyword>
<dbReference type="Pfam" id="PF01323">
    <property type="entry name" value="DSBA"/>
    <property type="match status" value="1"/>
</dbReference>
<sequence length="229" mass="23441">MRLSRRSVLAAALALLPAGARAQSEGQWHPLTGDDGRPVPNTRLPGELASEIGGLRGVTWIGSRDAAVTLYEFFDYNCPWCRAAARDLAALTRAAPDLRVGLVNNPILSPASAQAAKVALAVQRGGGSGAAHALYAALLGGATSRIDGARALDAARALGHDRAALAQAAESDEVREALQAQMRLAADLGLAATPSYVVGTAALLGYPGPRSLARVLESVAACDAIACQG</sequence>
<evidence type="ECO:0000256" key="5">
    <source>
        <dbReference type="SAM" id="SignalP"/>
    </source>
</evidence>
<proteinExistence type="predicted"/>
<dbReference type="Proteomes" id="UP001055167">
    <property type="component" value="Unassembled WGS sequence"/>
</dbReference>
<comment type="caution">
    <text evidence="7">The sequence shown here is derived from an EMBL/GenBank/DDBJ whole genome shotgun (WGS) entry which is preliminary data.</text>
</comment>
<gene>
    <name evidence="7" type="ORF">OPKNFCMD_0288</name>
</gene>
<evidence type="ECO:0000256" key="1">
    <source>
        <dbReference type="ARBA" id="ARBA00022729"/>
    </source>
</evidence>
<dbReference type="PROSITE" id="PS51352">
    <property type="entry name" value="THIOREDOXIN_2"/>
    <property type="match status" value="1"/>
</dbReference>
<reference evidence="7" key="2">
    <citation type="submission" date="2021-08" db="EMBL/GenBank/DDBJ databases">
        <authorList>
            <person name="Tani A."/>
            <person name="Ola A."/>
            <person name="Ogura Y."/>
            <person name="Katsura K."/>
            <person name="Hayashi T."/>
        </authorList>
    </citation>
    <scope>NUCLEOTIDE SEQUENCE</scope>
    <source>
        <strain evidence="7">KCTC 52305</strain>
    </source>
</reference>
<keyword evidence="4" id="KW-0676">Redox-active center</keyword>
<dbReference type="RefSeq" id="WP_128561911.1">
    <property type="nucleotide sequence ID" value="NZ_BPQH01000001.1"/>
</dbReference>
<evidence type="ECO:0000313" key="8">
    <source>
        <dbReference type="Proteomes" id="UP001055167"/>
    </source>
</evidence>
<evidence type="ECO:0000256" key="3">
    <source>
        <dbReference type="ARBA" id="ARBA00023157"/>
    </source>
</evidence>
<keyword evidence="8" id="KW-1185">Reference proteome</keyword>
<dbReference type="InterPro" id="IPR013766">
    <property type="entry name" value="Thioredoxin_domain"/>
</dbReference>
<keyword evidence="2" id="KW-0560">Oxidoreductase</keyword>
<evidence type="ECO:0000256" key="4">
    <source>
        <dbReference type="ARBA" id="ARBA00023284"/>
    </source>
</evidence>
<dbReference type="SUPFAM" id="SSF52833">
    <property type="entry name" value="Thioredoxin-like"/>
    <property type="match status" value="1"/>
</dbReference>
<organism evidence="7 8">
    <name type="scientific">Methylobacterium crusticola</name>
    <dbReference type="NCBI Taxonomy" id="1697972"/>
    <lineage>
        <taxon>Bacteria</taxon>
        <taxon>Pseudomonadati</taxon>
        <taxon>Pseudomonadota</taxon>
        <taxon>Alphaproteobacteria</taxon>
        <taxon>Hyphomicrobiales</taxon>
        <taxon>Methylobacteriaceae</taxon>
        <taxon>Methylobacterium</taxon>
    </lineage>
</organism>
<dbReference type="InterPro" id="IPR036249">
    <property type="entry name" value="Thioredoxin-like_sf"/>
</dbReference>
<accession>A0ABQ4QQM0</accession>
<feature type="signal peptide" evidence="5">
    <location>
        <begin position="1"/>
        <end position="22"/>
    </location>
</feature>
<feature type="chain" id="PRO_5045514134" description="Thioredoxin domain-containing protein" evidence="5">
    <location>
        <begin position="23"/>
        <end position="229"/>
    </location>
</feature>
<evidence type="ECO:0000256" key="2">
    <source>
        <dbReference type="ARBA" id="ARBA00023002"/>
    </source>
</evidence>
<protein>
    <recommendedName>
        <fullName evidence="6">Thioredoxin domain-containing protein</fullName>
    </recommendedName>
</protein>
<reference evidence="7" key="1">
    <citation type="journal article" date="2021" name="Front. Microbiol.">
        <title>Comprehensive Comparative Genomics and Phenotyping of Methylobacterium Species.</title>
        <authorList>
            <person name="Alessa O."/>
            <person name="Ogura Y."/>
            <person name="Fujitani Y."/>
            <person name="Takami H."/>
            <person name="Hayashi T."/>
            <person name="Sahin N."/>
            <person name="Tani A."/>
        </authorList>
    </citation>
    <scope>NUCLEOTIDE SEQUENCE</scope>
    <source>
        <strain evidence="7">KCTC 52305</strain>
    </source>
</reference>
<dbReference type="Gene3D" id="3.40.30.10">
    <property type="entry name" value="Glutaredoxin"/>
    <property type="match status" value="1"/>
</dbReference>
<dbReference type="PANTHER" id="PTHR13887:SF14">
    <property type="entry name" value="DISULFIDE BOND FORMATION PROTEIN D"/>
    <property type="match status" value="1"/>
</dbReference>
<dbReference type="EMBL" id="BPQH01000001">
    <property type="protein sequence ID" value="GJD47580.1"/>
    <property type="molecule type" value="Genomic_DNA"/>
</dbReference>
<name>A0ABQ4QQM0_9HYPH</name>
<feature type="domain" description="Thioredoxin" evidence="6">
    <location>
        <begin position="33"/>
        <end position="183"/>
    </location>
</feature>
<keyword evidence="3" id="KW-1015">Disulfide bond</keyword>